<keyword evidence="8 17" id="KW-0028">Amino-acid biosynthesis</keyword>
<evidence type="ECO:0000256" key="3">
    <source>
        <dbReference type="ARBA" id="ARBA00004824"/>
    </source>
</evidence>
<evidence type="ECO:0000313" key="20">
    <source>
        <dbReference type="Proteomes" id="UP000664771"/>
    </source>
</evidence>
<comment type="pathway">
    <text evidence="3 18">Amino-acid biosynthesis; L-isoleucine biosynthesis; L-isoleucine from 2-oxobutanoate: step 4/4.</text>
</comment>
<comment type="caution">
    <text evidence="19">The sequence shown here is derived from an EMBL/GenBank/DDBJ whole genome shotgun (WGS) entry which is preliminary data.</text>
</comment>
<keyword evidence="10 16" id="KW-0663">Pyridoxal phosphate</keyword>
<evidence type="ECO:0000256" key="14">
    <source>
        <dbReference type="ARBA" id="ARBA00049229"/>
    </source>
</evidence>
<dbReference type="InterPro" id="IPR036038">
    <property type="entry name" value="Aminotransferase-like"/>
</dbReference>
<dbReference type="Proteomes" id="UP000664771">
    <property type="component" value="Unassembled WGS sequence"/>
</dbReference>
<dbReference type="NCBIfam" id="TIGR01123">
    <property type="entry name" value="ilvE_II"/>
    <property type="match status" value="1"/>
</dbReference>
<comment type="catalytic activity">
    <reaction evidence="14 17">
        <text>L-leucine + 2-oxoglutarate = 4-methyl-2-oxopentanoate + L-glutamate</text>
        <dbReference type="Rhea" id="RHEA:18321"/>
        <dbReference type="ChEBI" id="CHEBI:16810"/>
        <dbReference type="ChEBI" id="CHEBI:17865"/>
        <dbReference type="ChEBI" id="CHEBI:29985"/>
        <dbReference type="ChEBI" id="CHEBI:57427"/>
        <dbReference type="EC" id="2.6.1.42"/>
    </reaction>
</comment>
<dbReference type="PROSITE" id="PS00770">
    <property type="entry name" value="AA_TRANSFER_CLASS_4"/>
    <property type="match status" value="1"/>
</dbReference>
<evidence type="ECO:0000256" key="6">
    <source>
        <dbReference type="ARBA" id="ARBA00009320"/>
    </source>
</evidence>
<evidence type="ECO:0000256" key="4">
    <source>
        <dbReference type="ARBA" id="ARBA00004931"/>
    </source>
</evidence>
<dbReference type="InterPro" id="IPR033939">
    <property type="entry name" value="BCAT_family"/>
</dbReference>
<dbReference type="PANTHER" id="PTHR11825:SF44">
    <property type="entry name" value="BRANCHED-CHAIN-AMINO-ACID AMINOTRANSFERASE"/>
    <property type="match status" value="1"/>
</dbReference>
<comment type="cofactor">
    <cofactor evidence="1 16">
        <name>pyridoxal 5'-phosphate</name>
        <dbReference type="ChEBI" id="CHEBI:597326"/>
    </cofactor>
</comment>
<dbReference type="PIRSF" id="PIRSF006468">
    <property type="entry name" value="BCAT1"/>
    <property type="match status" value="1"/>
</dbReference>
<dbReference type="SUPFAM" id="SSF56752">
    <property type="entry name" value="D-aminoacid aminotransferase-like PLP-dependent enzymes"/>
    <property type="match status" value="1"/>
</dbReference>
<dbReference type="EC" id="2.6.1.42" evidence="17"/>
<comment type="pathway">
    <text evidence="5 18">Amino-acid biosynthesis; L-leucine biosynthesis; L-leucine from 3-methyl-2-oxobutanoate: step 4/4.</text>
</comment>
<proteinExistence type="inferred from homology"/>
<organism evidence="19 20">
    <name type="scientific">Acetobacter sacchari</name>
    <dbReference type="NCBI Taxonomy" id="2661687"/>
    <lineage>
        <taxon>Bacteria</taxon>
        <taxon>Pseudomonadati</taxon>
        <taxon>Pseudomonadota</taxon>
        <taxon>Alphaproteobacteria</taxon>
        <taxon>Acetobacterales</taxon>
        <taxon>Acetobacteraceae</taxon>
        <taxon>Acetobacter</taxon>
    </lineage>
</organism>
<evidence type="ECO:0000256" key="12">
    <source>
        <dbReference type="ARBA" id="ARBA00048212"/>
    </source>
</evidence>
<dbReference type="InterPro" id="IPR018300">
    <property type="entry name" value="Aminotrans_IV_CS"/>
</dbReference>
<dbReference type="PANTHER" id="PTHR11825">
    <property type="entry name" value="SUBGROUP IIII AMINOTRANSFERASE"/>
    <property type="match status" value="1"/>
</dbReference>
<gene>
    <name evidence="19" type="ORF">J2D73_11195</name>
</gene>
<sequence length="377" mass="40436">MPEPLRVDDGRQNVSSAEGLKFTIHPHPNATPAARRAELMADPAFGRVATDHMVVVKYKDGVGWHDAEVLPRGPITLDPSAAVLHYAQEIFEGMKAFRTKDGGAAIFRPEANARRFRASAERMAMPQIPEELFLEAVNQLVRADRDWIPEGENASLYIRPFMFANDAFLGVKPASEYLFMVIASPVGAYFSAGAVTVWVSETYTRAAPGGTGAAKCGGNYAASLLAQAEAKAQGCDQVVFLDAVKHTDVEEMGGMNVFFVFEDGSLVTPPLSGTILPGITRDSVITLAREKGLTVREEAYSIEQWLADARSGRMTEAFACGTAAAISPIGVVKTREGEARIGSGTAAGQITGALRTALVDTQRGRSTDAHGWVSQVF</sequence>
<evidence type="ECO:0000256" key="9">
    <source>
        <dbReference type="ARBA" id="ARBA00022679"/>
    </source>
</evidence>
<comment type="similarity">
    <text evidence="6 15">Belongs to the class-IV pyridoxal-phosphate-dependent aminotransferase family.</text>
</comment>
<protein>
    <recommendedName>
        <fullName evidence="17">Branched-chain-amino-acid aminotransferase</fullName>
        <ecNumber evidence="17">2.6.1.42</ecNumber>
    </recommendedName>
</protein>
<evidence type="ECO:0000256" key="18">
    <source>
        <dbReference type="RuleBase" id="RU004519"/>
    </source>
</evidence>
<comment type="catalytic activity">
    <reaction evidence="13 17">
        <text>L-isoleucine + 2-oxoglutarate = (S)-3-methyl-2-oxopentanoate + L-glutamate</text>
        <dbReference type="Rhea" id="RHEA:24801"/>
        <dbReference type="ChEBI" id="CHEBI:16810"/>
        <dbReference type="ChEBI" id="CHEBI:29985"/>
        <dbReference type="ChEBI" id="CHEBI:35146"/>
        <dbReference type="ChEBI" id="CHEBI:58045"/>
        <dbReference type="EC" id="2.6.1.42"/>
    </reaction>
</comment>
<evidence type="ECO:0000313" key="19">
    <source>
        <dbReference type="EMBL" id="MBO1360353.1"/>
    </source>
</evidence>
<keyword evidence="20" id="KW-1185">Reference proteome</keyword>
<reference evidence="19 20" key="1">
    <citation type="submission" date="2021-03" db="EMBL/GenBank/DDBJ databases">
        <title>The complete genome sequence of Acetobacter sacchari TBRC 11175.</title>
        <authorList>
            <person name="Charoenyingcharoen P."/>
            <person name="Yukphan P."/>
        </authorList>
    </citation>
    <scope>NUCLEOTIDE SEQUENCE [LARGE SCALE GENOMIC DNA]</scope>
    <source>
        <strain evidence="19 20">TBRC 11175</strain>
    </source>
</reference>
<evidence type="ECO:0000256" key="16">
    <source>
        <dbReference type="RuleBase" id="RU004516"/>
    </source>
</evidence>
<evidence type="ECO:0000256" key="11">
    <source>
        <dbReference type="ARBA" id="ARBA00023304"/>
    </source>
</evidence>
<comment type="function">
    <text evidence="2">Acts on leucine, isoleucine and valine.</text>
</comment>
<accession>A0ABS3LWU5</accession>
<evidence type="ECO:0000256" key="13">
    <source>
        <dbReference type="ARBA" id="ARBA00048798"/>
    </source>
</evidence>
<evidence type="ECO:0000256" key="8">
    <source>
        <dbReference type="ARBA" id="ARBA00022605"/>
    </source>
</evidence>
<evidence type="ECO:0000256" key="7">
    <source>
        <dbReference type="ARBA" id="ARBA00022576"/>
    </source>
</evidence>
<dbReference type="Pfam" id="PF01063">
    <property type="entry name" value="Aminotran_4"/>
    <property type="match status" value="1"/>
</dbReference>
<dbReference type="CDD" id="cd01557">
    <property type="entry name" value="BCAT_beta_family"/>
    <property type="match status" value="1"/>
</dbReference>
<evidence type="ECO:0000256" key="2">
    <source>
        <dbReference type="ARBA" id="ARBA00003109"/>
    </source>
</evidence>
<dbReference type="InterPro" id="IPR005786">
    <property type="entry name" value="B_amino_transII"/>
</dbReference>
<comment type="catalytic activity">
    <reaction evidence="12 17">
        <text>L-valine + 2-oxoglutarate = 3-methyl-2-oxobutanoate + L-glutamate</text>
        <dbReference type="Rhea" id="RHEA:24813"/>
        <dbReference type="ChEBI" id="CHEBI:11851"/>
        <dbReference type="ChEBI" id="CHEBI:16810"/>
        <dbReference type="ChEBI" id="CHEBI:29985"/>
        <dbReference type="ChEBI" id="CHEBI:57762"/>
        <dbReference type="EC" id="2.6.1.42"/>
    </reaction>
</comment>
<name>A0ABS3LWU5_9PROT</name>
<dbReference type="InterPro" id="IPR043132">
    <property type="entry name" value="BCAT-like_C"/>
</dbReference>
<comment type="pathway">
    <text evidence="4 18">Amino-acid biosynthesis; L-valine biosynthesis; L-valine from pyruvate: step 4/4.</text>
</comment>
<evidence type="ECO:0000256" key="5">
    <source>
        <dbReference type="ARBA" id="ARBA00005072"/>
    </source>
</evidence>
<evidence type="ECO:0000256" key="10">
    <source>
        <dbReference type="ARBA" id="ARBA00022898"/>
    </source>
</evidence>
<evidence type="ECO:0000256" key="17">
    <source>
        <dbReference type="RuleBase" id="RU004517"/>
    </source>
</evidence>
<dbReference type="InterPro" id="IPR043131">
    <property type="entry name" value="BCAT-like_N"/>
</dbReference>
<dbReference type="GO" id="GO:0004084">
    <property type="term" value="F:branched-chain-amino-acid transaminase activity"/>
    <property type="evidence" value="ECO:0007669"/>
    <property type="project" value="UniProtKB-EC"/>
</dbReference>
<evidence type="ECO:0000256" key="15">
    <source>
        <dbReference type="RuleBase" id="RU004106"/>
    </source>
</evidence>
<keyword evidence="11 17" id="KW-0100">Branched-chain amino acid biosynthesis</keyword>
<evidence type="ECO:0000256" key="1">
    <source>
        <dbReference type="ARBA" id="ARBA00001933"/>
    </source>
</evidence>
<dbReference type="NCBIfam" id="NF009897">
    <property type="entry name" value="PRK13357.1"/>
    <property type="match status" value="1"/>
</dbReference>
<keyword evidence="7 17" id="KW-0032">Aminotransferase</keyword>
<keyword evidence="9 17" id="KW-0808">Transferase</keyword>
<dbReference type="InterPro" id="IPR001544">
    <property type="entry name" value="Aminotrans_IV"/>
</dbReference>
<dbReference type="Gene3D" id="3.20.10.10">
    <property type="entry name" value="D-amino Acid Aminotransferase, subunit A, domain 2"/>
    <property type="match status" value="1"/>
</dbReference>
<dbReference type="Gene3D" id="3.30.470.10">
    <property type="match status" value="1"/>
</dbReference>
<dbReference type="EMBL" id="JAFVMF010000011">
    <property type="protein sequence ID" value="MBO1360353.1"/>
    <property type="molecule type" value="Genomic_DNA"/>
</dbReference>